<dbReference type="AlphaFoldDB" id="A0A0B5HZT7"/>
<dbReference type="Gene3D" id="3.40.50.1820">
    <property type="entry name" value="alpha/beta hydrolase"/>
    <property type="match status" value="1"/>
</dbReference>
<dbReference type="EMBL" id="CP010407">
    <property type="protein sequence ID" value="AJF63777.1"/>
    <property type="molecule type" value="Genomic_DNA"/>
</dbReference>
<protein>
    <recommendedName>
        <fullName evidence="1">AB hydrolase-1 domain-containing protein</fullName>
    </recommendedName>
</protein>
<dbReference type="InterPro" id="IPR000073">
    <property type="entry name" value="AB_hydrolase_1"/>
</dbReference>
<dbReference type="SUPFAM" id="SSF53474">
    <property type="entry name" value="alpha/beta-Hydrolases"/>
    <property type="match status" value="1"/>
</dbReference>
<dbReference type="KEGG" id="svt:SVTN_04315"/>
<gene>
    <name evidence="2" type="ORF">SVTN_04315</name>
</gene>
<evidence type="ECO:0000313" key="2">
    <source>
        <dbReference type="EMBL" id="AJF63777.1"/>
    </source>
</evidence>
<feature type="domain" description="AB hydrolase-1" evidence="1">
    <location>
        <begin position="24"/>
        <end position="130"/>
    </location>
</feature>
<organism evidence="2 3">
    <name type="scientific">Streptomyces vietnamensis</name>
    <dbReference type="NCBI Taxonomy" id="362257"/>
    <lineage>
        <taxon>Bacteria</taxon>
        <taxon>Bacillati</taxon>
        <taxon>Actinomycetota</taxon>
        <taxon>Actinomycetes</taxon>
        <taxon>Kitasatosporales</taxon>
        <taxon>Streptomycetaceae</taxon>
        <taxon>Streptomyces</taxon>
    </lineage>
</organism>
<dbReference type="HOGENOM" id="CLU_1084970_0_0_11"/>
<keyword evidence="3" id="KW-1185">Reference proteome</keyword>
<dbReference type="PANTHER" id="PTHR43798:SF33">
    <property type="entry name" value="HYDROLASE, PUTATIVE (AFU_ORTHOLOGUE AFUA_2G14860)-RELATED"/>
    <property type="match status" value="1"/>
</dbReference>
<dbReference type="RefSeq" id="WP_041127861.1">
    <property type="nucleotide sequence ID" value="NZ_CP010407.1"/>
</dbReference>
<name>A0A0B5HZT7_9ACTN</name>
<dbReference type="STRING" id="362257.SVTN_04315"/>
<dbReference type="PANTHER" id="PTHR43798">
    <property type="entry name" value="MONOACYLGLYCEROL LIPASE"/>
    <property type="match status" value="1"/>
</dbReference>
<accession>A0A0B5HZT7</accession>
<dbReference type="Proteomes" id="UP000031774">
    <property type="component" value="Chromosome"/>
</dbReference>
<dbReference type="InterPro" id="IPR050266">
    <property type="entry name" value="AB_hydrolase_sf"/>
</dbReference>
<evidence type="ECO:0000259" key="1">
    <source>
        <dbReference type="Pfam" id="PF00561"/>
    </source>
</evidence>
<dbReference type="Pfam" id="PF00561">
    <property type="entry name" value="Abhydrolase_1"/>
    <property type="match status" value="1"/>
</dbReference>
<dbReference type="GO" id="GO:0016020">
    <property type="term" value="C:membrane"/>
    <property type="evidence" value="ECO:0007669"/>
    <property type="project" value="TreeGrafter"/>
</dbReference>
<proteinExistence type="predicted"/>
<sequence length="257" mass="27390">MSHKFTVDAPDTRLRGVDTPGAGPPLLFLNGGFATRHSWRHVLARLGGTHRTVTFDARARGRSGTSADCSLRAQIDDVDRVIEATGLDRPILVGWSHGATLAVCCAVEYPHLIAGLVLVDGAYPLALLDEAGSRRVRARFRRPGPLARVLALLGRSTRMTPLQAADVVIGTDEVNGLLEADLAALPCPTTFVVGHGELPGATGRQDHAIRAAVAKAAARNDHVTVFGTTNNEHTRVLTRDARLVAAAIEDVTRRSGR</sequence>
<reference evidence="2 3" key="1">
    <citation type="submission" date="2014-12" db="EMBL/GenBank/DDBJ databases">
        <title>Complete genome sequence of Streptomyces vietnamensis strain GIMV4.0001, a genetic manipulable producer of the benzoisochromanequinone antibiotic granaticin.</title>
        <authorList>
            <person name="Deng M.R."/>
            <person name="Guo J."/>
            <person name="Ma L.Y."/>
            <person name="Feng G.D."/>
            <person name="Mo C.Y."/>
            <person name="Zhu H.H."/>
        </authorList>
    </citation>
    <scope>NUCLEOTIDE SEQUENCE [LARGE SCALE GENOMIC DNA]</scope>
    <source>
        <strain evidence="3">GIMV4.0001</strain>
    </source>
</reference>
<dbReference type="GO" id="GO:0003824">
    <property type="term" value="F:catalytic activity"/>
    <property type="evidence" value="ECO:0007669"/>
    <property type="project" value="UniProtKB-ARBA"/>
</dbReference>
<dbReference type="InterPro" id="IPR029058">
    <property type="entry name" value="AB_hydrolase_fold"/>
</dbReference>
<evidence type="ECO:0000313" key="3">
    <source>
        <dbReference type="Proteomes" id="UP000031774"/>
    </source>
</evidence>